<evidence type="ECO:0000313" key="25">
    <source>
        <dbReference type="Proteomes" id="UP001652642"/>
    </source>
</evidence>
<dbReference type="SMART" id="SM00220">
    <property type="entry name" value="S_TKc"/>
    <property type="match status" value="1"/>
</dbReference>
<feature type="compositionally biased region" description="Gly residues" evidence="22">
    <location>
        <begin position="8"/>
        <end position="18"/>
    </location>
</feature>
<evidence type="ECO:0000256" key="2">
    <source>
        <dbReference type="ARBA" id="ARBA00004186"/>
    </source>
</evidence>
<feature type="domain" description="Protein kinase" evidence="23">
    <location>
        <begin position="66"/>
        <end position="318"/>
    </location>
</feature>
<dbReference type="InterPro" id="IPR017441">
    <property type="entry name" value="Protein_kinase_ATP_BS"/>
</dbReference>
<keyword evidence="7" id="KW-0597">Phosphoprotein</keyword>
<dbReference type="PANTHER" id="PTHR24345:SF93">
    <property type="entry name" value="SERINE_THREONINE-PROTEIN KINASE PLK1"/>
    <property type="match status" value="1"/>
</dbReference>
<dbReference type="PROSITE" id="PS00107">
    <property type="entry name" value="PROTEIN_KINASE_ATP"/>
    <property type="match status" value="1"/>
</dbReference>
<comment type="catalytic activity">
    <reaction evidence="18 21">
        <text>L-threonyl-[protein] + ATP = O-phospho-L-threonyl-[protein] + ADP + H(+)</text>
        <dbReference type="Rhea" id="RHEA:46608"/>
        <dbReference type="Rhea" id="RHEA-COMP:11060"/>
        <dbReference type="Rhea" id="RHEA-COMP:11605"/>
        <dbReference type="ChEBI" id="CHEBI:15378"/>
        <dbReference type="ChEBI" id="CHEBI:30013"/>
        <dbReference type="ChEBI" id="CHEBI:30616"/>
        <dbReference type="ChEBI" id="CHEBI:61977"/>
        <dbReference type="ChEBI" id="CHEBI:456216"/>
        <dbReference type="EC" id="2.7.11.21"/>
    </reaction>
</comment>
<dbReference type="Gene3D" id="3.30.1120.30">
    <property type="entry name" value="POLO box domain"/>
    <property type="match status" value="2"/>
</dbReference>
<proteinExistence type="inferred from homology"/>
<evidence type="ECO:0000259" key="23">
    <source>
        <dbReference type="PROSITE" id="PS50011"/>
    </source>
</evidence>
<dbReference type="GO" id="GO:0005737">
    <property type="term" value="C:cytoplasm"/>
    <property type="evidence" value="ECO:0007669"/>
    <property type="project" value="TreeGrafter"/>
</dbReference>
<dbReference type="GO" id="GO:0000922">
    <property type="term" value="C:spindle pole"/>
    <property type="evidence" value="ECO:0007669"/>
    <property type="project" value="TreeGrafter"/>
</dbReference>
<evidence type="ECO:0000256" key="22">
    <source>
        <dbReference type="SAM" id="MobiDB-lite"/>
    </source>
</evidence>
<dbReference type="GO" id="GO:0004674">
    <property type="term" value="F:protein serine/threonine kinase activity"/>
    <property type="evidence" value="ECO:0007669"/>
    <property type="project" value="UniProtKB-KW"/>
</dbReference>
<dbReference type="GO" id="GO:0005813">
    <property type="term" value="C:centrosome"/>
    <property type="evidence" value="ECO:0007669"/>
    <property type="project" value="UniProtKB-SubCell"/>
</dbReference>
<evidence type="ECO:0000256" key="16">
    <source>
        <dbReference type="ARBA" id="ARBA00023242"/>
    </source>
</evidence>
<dbReference type="GO" id="GO:0030496">
    <property type="term" value="C:midbody"/>
    <property type="evidence" value="ECO:0007669"/>
    <property type="project" value="UniProtKB-SubCell"/>
</dbReference>
<feature type="compositionally biased region" description="Low complexity" evidence="22">
    <location>
        <begin position="19"/>
        <end position="34"/>
    </location>
</feature>
<dbReference type="Gene3D" id="1.10.510.10">
    <property type="entry name" value="Transferase(Phosphotransferase) domain 1"/>
    <property type="match status" value="1"/>
</dbReference>
<keyword evidence="17" id="KW-0131">Cell cycle</keyword>
<keyword evidence="15" id="KW-0206">Cytoskeleton</keyword>
<evidence type="ECO:0000256" key="21">
    <source>
        <dbReference type="RuleBase" id="RU361162"/>
    </source>
</evidence>
<dbReference type="PROSITE" id="PS50011">
    <property type="entry name" value="PROTEIN_KINASE_DOM"/>
    <property type="match status" value="1"/>
</dbReference>
<keyword evidence="12" id="KW-0498">Mitosis</keyword>
<sequence length="618" mass="69505">MSAAAVPGRGGSRPGEIGGVRATPAPSSSSSSTAPPLPPPSSSSSSSKESKAIPEVLVDPRSRRRYWLGRFLGKGGFARCYEITDAESKEVFAGKIVPKALLLKAPQKEKMSMEIAIHRSLQHRHVVGFHGFFEDPNFVFVVLELCRRRSLMELHKRRKALTEPEARYFLRQIILGCQYLHSNRVIHRDLKLGNLFLNDDMEVKIGDFGLATKVEYNGERKKTLCGTPNYIAPEVLGKKGHSFEVDVWSIGCIMYTLLVGRPPFETSCLKETYIRIKNNEYTIPTHINPIAASLIRRMLRSDPAARPTIDELLNDEFFTTGYIPSRLPTTCLTMPPRFSLALNGLDSGGRKPLTVVNKGPESPALEKVPEKEEEAVQRDPGDPPDCHLADLLQQLTLVNAAKPSDRAPIRQEEAEDPACIPIFWVSKWVDYSDKYGLGYQLCDNSVGVLFNDSTRLIMYNDGDNLQYIEQNGSESYFNVRSYPETFTKKITLLNYFQNYMSEHLLKAGANITPREGDELARLPYLRTWFRTRSAIVLHLSNGTVQINFFQDHTKLILCPLMSAVTYINEKREFHTYKLTLIEEFGCCKELASRLRYARTMVEKLLTSKSGAAGLKPSA</sequence>
<feature type="compositionally biased region" description="Basic and acidic residues" evidence="22">
    <location>
        <begin position="367"/>
        <end position="382"/>
    </location>
</feature>
<evidence type="ECO:0000256" key="12">
    <source>
        <dbReference type="ARBA" id="ARBA00022776"/>
    </source>
</evidence>
<dbReference type="OrthoDB" id="408964at2759"/>
<evidence type="ECO:0000256" key="7">
    <source>
        <dbReference type="ARBA" id="ARBA00022553"/>
    </source>
</evidence>
<dbReference type="PROSITE" id="PS50078">
    <property type="entry name" value="POLO_BOX"/>
    <property type="match status" value="2"/>
</dbReference>
<evidence type="ECO:0000256" key="15">
    <source>
        <dbReference type="ARBA" id="ARBA00023212"/>
    </source>
</evidence>
<feature type="domain" description="POLO box" evidence="24">
    <location>
        <begin position="524"/>
        <end position="606"/>
    </location>
</feature>
<dbReference type="InterPro" id="IPR033702">
    <property type="entry name" value="PLK1_cat"/>
</dbReference>
<dbReference type="GO" id="GO:0007052">
    <property type="term" value="P:mitotic spindle organization"/>
    <property type="evidence" value="ECO:0007669"/>
    <property type="project" value="TreeGrafter"/>
</dbReference>
<keyword evidence="5" id="KW-0963">Cytoplasm</keyword>
<evidence type="ECO:0000256" key="8">
    <source>
        <dbReference type="ARBA" id="ARBA00022618"/>
    </source>
</evidence>
<dbReference type="CDD" id="cd13117">
    <property type="entry name" value="POLO_box_2"/>
    <property type="match status" value="1"/>
</dbReference>
<evidence type="ECO:0000256" key="6">
    <source>
        <dbReference type="ARBA" id="ARBA00022527"/>
    </source>
</evidence>
<evidence type="ECO:0000256" key="1">
    <source>
        <dbReference type="ARBA" id="ARBA00004123"/>
    </source>
</evidence>
<dbReference type="InterPro" id="IPR011009">
    <property type="entry name" value="Kinase-like_dom_sf"/>
</dbReference>
<dbReference type="PROSITE" id="PS00108">
    <property type="entry name" value="PROTEIN_KINASE_ST"/>
    <property type="match status" value="1"/>
</dbReference>
<feature type="binding site" evidence="20">
    <location>
        <position position="95"/>
    </location>
    <ligand>
        <name>ATP</name>
        <dbReference type="ChEBI" id="CHEBI:30616"/>
    </ligand>
</feature>
<evidence type="ECO:0000256" key="17">
    <source>
        <dbReference type="ARBA" id="ARBA00023306"/>
    </source>
</evidence>
<comment type="similarity">
    <text evidence="21">Belongs to the protein kinase superfamily. Ser/Thr protein kinase family. CDC5/Polo subfamily.</text>
</comment>
<evidence type="ECO:0000256" key="5">
    <source>
        <dbReference type="ARBA" id="ARBA00022490"/>
    </source>
</evidence>
<evidence type="ECO:0000256" key="20">
    <source>
        <dbReference type="PROSITE-ProRule" id="PRU10141"/>
    </source>
</evidence>
<dbReference type="Proteomes" id="UP001652642">
    <property type="component" value="Chromosome 13"/>
</dbReference>
<dbReference type="CTD" id="5347"/>
<keyword evidence="8" id="KW-0132">Cell division</keyword>
<dbReference type="InterPro" id="IPR000959">
    <property type="entry name" value="POLO_box_dom"/>
</dbReference>
<feature type="region of interest" description="Disordered" evidence="22">
    <location>
        <begin position="1"/>
        <end position="55"/>
    </location>
</feature>
<dbReference type="AlphaFoldDB" id="A0A6J0UQJ9"/>
<evidence type="ECO:0000313" key="26">
    <source>
        <dbReference type="RefSeq" id="XP_020660439.2"/>
    </source>
</evidence>
<dbReference type="InParanoid" id="A0A6J0UQJ9"/>
<keyword evidence="25" id="KW-1185">Reference proteome</keyword>
<dbReference type="InterPro" id="IPR000719">
    <property type="entry name" value="Prot_kinase_dom"/>
</dbReference>
<feature type="domain" description="POLO box" evidence="24">
    <location>
        <begin position="424"/>
        <end position="502"/>
    </location>
</feature>
<evidence type="ECO:0000256" key="3">
    <source>
        <dbReference type="ARBA" id="ARBA00004214"/>
    </source>
</evidence>
<dbReference type="InterPro" id="IPR036947">
    <property type="entry name" value="POLO_box_dom_sf"/>
</dbReference>
<evidence type="ECO:0000256" key="9">
    <source>
        <dbReference type="ARBA" id="ARBA00022679"/>
    </source>
</evidence>
<dbReference type="GO" id="GO:0051301">
    <property type="term" value="P:cell division"/>
    <property type="evidence" value="ECO:0007669"/>
    <property type="project" value="UniProtKB-KW"/>
</dbReference>
<keyword evidence="16" id="KW-0539">Nucleus</keyword>
<keyword evidence="11 20" id="KW-0547">Nucleotide-binding</keyword>
<dbReference type="SUPFAM" id="SSF56112">
    <property type="entry name" value="Protein kinase-like (PK-like)"/>
    <property type="match status" value="1"/>
</dbReference>
<dbReference type="SUPFAM" id="SSF82615">
    <property type="entry name" value="Polo-box domain"/>
    <property type="match status" value="2"/>
</dbReference>
<evidence type="ECO:0000256" key="13">
    <source>
        <dbReference type="ARBA" id="ARBA00022777"/>
    </source>
</evidence>
<comment type="subcellular location">
    <subcellularLocation>
        <location evidence="4">Cytoplasm</location>
        <location evidence="4">Cytoskeleton</location>
        <location evidence="4">Microtubule organizing center</location>
        <location evidence="4">Centrosome</location>
    </subcellularLocation>
    <subcellularLocation>
        <location evidence="2">Cytoplasm</location>
        <location evidence="2">Cytoskeleton</location>
        <location evidence="2">Spindle</location>
    </subcellularLocation>
    <subcellularLocation>
        <location evidence="3">Midbody</location>
    </subcellularLocation>
    <subcellularLocation>
        <location evidence="1">Nucleus</location>
    </subcellularLocation>
</comment>
<evidence type="ECO:0000256" key="14">
    <source>
        <dbReference type="ARBA" id="ARBA00022840"/>
    </source>
</evidence>
<accession>A0A6J0UQJ9</accession>
<dbReference type="EC" id="2.7.11.21" evidence="21"/>
<dbReference type="InterPro" id="IPR033695">
    <property type="entry name" value="POLO_box_2"/>
</dbReference>
<dbReference type="RefSeq" id="XP_020660439.2">
    <property type="nucleotide sequence ID" value="XM_020804780.2"/>
</dbReference>
<evidence type="ECO:0000256" key="4">
    <source>
        <dbReference type="ARBA" id="ARBA00004300"/>
    </source>
</evidence>
<dbReference type="PANTHER" id="PTHR24345">
    <property type="entry name" value="SERINE/THREONINE-PROTEIN KINASE PLK"/>
    <property type="match status" value="1"/>
</dbReference>
<feature type="region of interest" description="Disordered" evidence="22">
    <location>
        <begin position="355"/>
        <end position="382"/>
    </location>
</feature>
<evidence type="ECO:0000256" key="18">
    <source>
        <dbReference type="ARBA" id="ARBA00047802"/>
    </source>
</evidence>
<name>A0A6J0UQJ9_9SAUR</name>
<dbReference type="GO" id="GO:0005634">
    <property type="term" value="C:nucleus"/>
    <property type="evidence" value="ECO:0007669"/>
    <property type="project" value="UniProtKB-SubCell"/>
</dbReference>
<keyword evidence="10" id="KW-0677">Repeat</keyword>
<evidence type="ECO:0000259" key="24">
    <source>
        <dbReference type="PROSITE" id="PS50078"/>
    </source>
</evidence>
<dbReference type="KEGG" id="pvt:110084996"/>
<evidence type="ECO:0000256" key="19">
    <source>
        <dbReference type="ARBA" id="ARBA00048347"/>
    </source>
</evidence>
<dbReference type="CDD" id="cd13118">
    <property type="entry name" value="POLO_box_1"/>
    <property type="match status" value="1"/>
</dbReference>
<keyword evidence="13 21" id="KW-0418">Kinase</keyword>
<dbReference type="InterPro" id="IPR033701">
    <property type="entry name" value="POLO_box_1"/>
</dbReference>
<keyword evidence="14 20" id="KW-0067">ATP-binding</keyword>
<dbReference type="Pfam" id="PF00659">
    <property type="entry name" value="POLO_box"/>
    <property type="match status" value="2"/>
</dbReference>
<keyword evidence="9 21" id="KW-0808">Transferase</keyword>
<dbReference type="GO" id="GO:0000776">
    <property type="term" value="C:kinetochore"/>
    <property type="evidence" value="ECO:0007669"/>
    <property type="project" value="TreeGrafter"/>
</dbReference>
<dbReference type="GeneID" id="110084996"/>
<organism evidence="25 26">
    <name type="scientific">Pogona vitticeps</name>
    <name type="common">central bearded dragon</name>
    <dbReference type="NCBI Taxonomy" id="103695"/>
    <lineage>
        <taxon>Eukaryota</taxon>
        <taxon>Metazoa</taxon>
        <taxon>Chordata</taxon>
        <taxon>Craniata</taxon>
        <taxon>Vertebrata</taxon>
        <taxon>Euteleostomi</taxon>
        <taxon>Lepidosauria</taxon>
        <taxon>Squamata</taxon>
        <taxon>Bifurcata</taxon>
        <taxon>Unidentata</taxon>
        <taxon>Episquamata</taxon>
        <taxon>Toxicofera</taxon>
        <taxon>Iguania</taxon>
        <taxon>Acrodonta</taxon>
        <taxon>Agamidae</taxon>
        <taxon>Amphibolurinae</taxon>
        <taxon>Pogona</taxon>
    </lineage>
</organism>
<dbReference type="GO" id="GO:0005524">
    <property type="term" value="F:ATP binding"/>
    <property type="evidence" value="ECO:0007669"/>
    <property type="project" value="UniProtKB-UniRule"/>
</dbReference>
<dbReference type="Gene3D" id="3.30.200.20">
    <property type="entry name" value="Phosphorylase Kinase, domain 1"/>
    <property type="match status" value="1"/>
</dbReference>
<reference evidence="26" key="1">
    <citation type="submission" date="2025-08" db="UniProtKB">
        <authorList>
            <consortium name="RefSeq"/>
        </authorList>
    </citation>
    <scope>IDENTIFICATION</scope>
</reference>
<dbReference type="InterPro" id="IPR008271">
    <property type="entry name" value="Ser/Thr_kinase_AS"/>
</dbReference>
<evidence type="ECO:0000256" key="11">
    <source>
        <dbReference type="ARBA" id="ARBA00022741"/>
    </source>
</evidence>
<dbReference type="FunCoup" id="A0A6J0UQJ9">
    <property type="interactions" value="169"/>
</dbReference>
<dbReference type="Pfam" id="PF00069">
    <property type="entry name" value="Pkinase"/>
    <property type="match status" value="1"/>
</dbReference>
<gene>
    <name evidence="26" type="primary">PLK1</name>
</gene>
<evidence type="ECO:0000256" key="10">
    <source>
        <dbReference type="ARBA" id="ARBA00022737"/>
    </source>
</evidence>
<comment type="catalytic activity">
    <reaction evidence="19">
        <text>L-seryl-[protein] + ATP = O-phospho-L-seryl-[protein] + ADP + H(+)</text>
        <dbReference type="Rhea" id="RHEA:17989"/>
        <dbReference type="Rhea" id="RHEA-COMP:9863"/>
        <dbReference type="Rhea" id="RHEA-COMP:11604"/>
        <dbReference type="ChEBI" id="CHEBI:15378"/>
        <dbReference type="ChEBI" id="CHEBI:29999"/>
        <dbReference type="ChEBI" id="CHEBI:30616"/>
        <dbReference type="ChEBI" id="CHEBI:83421"/>
        <dbReference type="ChEBI" id="CHEBI:456216"/>
        <dbReference type="EC" id="2.7.11.21"/>
    </reaction>
</comment>
<dbReference type="CDD" id="cd14187">
    <property type="entry name" value="STKc_PLK1"/>
    <property type="match status" value="1"/>
</dbReference>
<protein>
    <recommendedName>
        <fullName evidence="21">Serine/threonine-protein kinase PLK</fullName>
        <ecNumber evidence="21">2.7.11.21</ecNumber>
    </recommendedName>
    <alternativeName>
        <fullName evidence="21">Polo-like kinase</fullName>
    </alternativeName>
</protein>
<keyword evidence="6 21" id="KW-0723">Serine/threonine-protein kinase</keyword>